<dbReference type="InterPro" id="IPR036681">
    <property type="entry name" value="PgpA-like_sf"/>
</dbReference>
<keyword evidence="1" id="KW-0479">Metal-binding</keyword>
<comment type="function">
    <text evidence="1">Lipid phosphatase which dephosphorylates phosphatidylglycerophosphate (PGP) to phosphatidylglycerol (PG).</text>
</comment>
<comment type="catalytic activity">
    <reaction evidence="1">
        <text>a 1,2-diacyl-sn-glycero-3-phospho-(1'-sn-glycero-3'-phosphate) + H2O = a 1,2-diacyl-sn-glycero-3-phospho-(1'-sn-glycerol) + phosphate</text>
        <dbReference type="Rhea" id="RHEA:33751"/>
        <dbReference type="ChEBI" id="CHEBI:15377"/>
        <dbReference type="ChEBI" id="CHEBI:43474"/>
        <dbReference type="ChEBI" id="CHEBI:60110"/>
        <dbReference type="ChEBI" id="CHEBI:64716"/>
        <dbReference type="EC" id="3.1.3.27"/>
    </reaction>
</comment>
<keyword evidence="1" id="KW-0442">Lipid degradation</keyword>
<feature type="domain" description="YutG/PgpA" evidence="3">
    <location>
        <begin position="17"/>
        <end position="155"/>
    </location>
</feature>
<comment type="cofactor">
    <cofactor evidence="1">
        <name>Mg(2+)</name>
        <dbReference type="ChEBI" id="CHEBI:18420"/>
    </cofactor>
</comment>
<comment type="subcellular location">
    <subcellularLocation>
        <location evidence="1">Cell inner membrane</location>
        <topology evidence="1">Multi-pass membrane protein</topology>
    </subcellularLocation>
</comment>
<dbReference type="CDD" id="cd06971">
    <property type="entry name" value="PgpA"/>
    <property type="match status" value="1"/>
</dbReference>
<evidence type="ECO:0000256" key="1">
    <source>
        <dbReference type="PIRNR" id="PIRNR006162"/>
    </source>
</evidence>
<name>A0ABU9YYW4_9RHOO</name>
<feature type="transmembrane region" description="Helical" evidence="2">
    <location>
        <begin position="93"/>
        <end position="116"/>
    </location>
</feature>
<reference evidence="4 5" key="1">
    <citation type="journal article" date="2018" name="Int. J. Syst. Evol. Microbiol.">
        <title>Uliginosibacterium sediminicola sp. nov., isolated from freshwater sediment.</title>
        <authorList>
            <person name="Hwang W.M."/>
            <person name="Kim S.M."/>
            <person name="Kang K."/>
            <person name="Ahn T.Y."/>
        </authorList>
    </citation>
    <scope>NUCLEOTIDE SEQUENCE [LARGE SCALE GENOMIC DNA]</scope>
    <source>
        <strain evidence="4 5">M1-21</strain>
    </source>
</reference>
<dbReference type="InterPro" id="IPR026037">
    <property type="entry name" value="PgpA"/>
</dbReference>
<evidence type="ECO:0000256" key="2">
    <source>
        <dbReference type="SAM" id="Phobius"/>
    </source>
</evidence>
<feature type="transmembrane region" description="Helical" evidence="2">
    <location>
        <begin position="137"/>
        <end position="159"/>
    </location>
</feature>
<comment type="pathway">
    <text evidence="1">Phospholipid metabolism; phosphatidylglycerol biosynthesis; phosphatidylglycerol from CDP-diacylglycerol: step 2/2.</text>
</comment>
<evidence type="ECO:0000313" key="4">
    <source>
        <dbReference type="EMBL" id="MEN3068744.1"/>
    </source>
</evidence>
<keyword evidence="1" id="KW-0443">Lipid metabolism</keyword>
<keyword evidence="1" id="KW-0460">Magnesium</keyword>
<gene>
    <name evidence="4" type="ORF">ABDB84_09660</name>
</gene>
<dbReference type="PANTHER" id="PTHR36305:SF1">
    <property type="entry name" value="PHOSPHATIDYLGLYCEROPHOSPHATASE A"/>
    <property type="match status" value="1"/>
</dbReference>
<keyword evidence="1" id="KW-1208">Phospholipid metabolism</keyword>
<protein>
    <recommendedName>
        <fullName evidence="1">Phosphatidylglycerophosphatase A</fullName>
        <ecNumber evidence="1">3.1.3.27</ecNumber>
    </recommendedName>
    <alternativeName>
        <fullName evidence="1">Phosphatidylglycerolphosphate phosphatase A</fullName>
    </alternativeName>
</protein>
<keyword evidence="1" id="KW-0997">Cell inner membrane</keyword>
<dbReference type="SUPFAM" id="SSF101307">
    <property type="entry name" value="YutG-like"/>
    <property type="match status" value="1"/>
</dbReference>
<dbReference type="Proteomes" id="UP001410394">
    <property type="component" value="Unassembled WGS sequence"/>
</dbReference>
<dbReference type="EMBL" id="JBDIVE010000004">
    <property type="protein sequence ID" value="MEN3068744.1"/>
    <property type="molecule type" value="Genomic_DNA"/>
</dbReference>
<dbReference type="InterPro" id="IPR007686">
    <property type="entry name" value="YutG/PgpA"/>
</dbReference>
<keyword evidence="1 2" id="KW-0472">Membrane</keyword>
<keyword evidence="1" id="KW-0595">Phospholipid degradation</keyword>
<dbReference type="PIRSF" id="PIRSF006162">
    <property type="entry name" value="PgpA"/>
    <property type="match status" value="1"/>
</dbReference>
<dbReference type="Pfam" id="PF04608">
    <property type="entry name" value="PgpA"/>
    <property type="match status" value="1"/>
</dbReference>
<comment type="caution">
    <text evidence="4">The sequence shown here is derived from an EMBL/GenBank/DDBJ whole genome shotgun (WGS) entry which is preliminary data.</text>
</comment>
<accession>A0ABU9YYW4</accession>
<evidence type="ECO:0000259" key="3">
    <source>
        <dbReference type="Pfam" id="PF04608"/>
    </source>
</evidence>
<dbReference type="RefSeq" id="WP_345919515.1">
    <property type="nucleotide sequence ID" value="NZ_JBDIVE010000004.1"/>
</dbReference>
<organism evidence="4 5">
    <name type="scientific">Uliginosibacterium sediminicola</name>
    <dbReference type="NCBI Taxonomy" id="2024550"/>
    <lineage>
        <taxon>Bacteria</taxon>
        <taxon>Pseudomonadati</taxon>
        <taxon>Pseudomonadota</taxon>
        <taxon>Betaproteobacteria</taxon>
        <taxon>Rhodocyclales</taxon>
        <taxon>Zoogloeaceae</taxon>
        <taxon>Uliginosibacterium</taxon>
    </lineage>
</organism>
<keyword evidence="1" id="KW-1003">Cell membrane</keyword>
<evidence type="ECO:0000313" key="5">
    <source>
        <dbReference type="Proteomes" id="UP001410394"/>
    </source>
</evidence>
<dbReference type="EC" id="3.1.3.27" evidence="1"/>
<sequence>MSRPTFQLLCSHPAHLLSLGFGSGLSPKAPGTVGSVLAWLLYPLLVLMVPPAWFGLFLLACFALGCVAVSHTGKALGVVDHGGIVWDEFVALWLVQWLVPASWPWQLAALISFRFFDILKPWPIRVADARLKNGFGVMFDDLLAAGYSLLVLLIAAQVLA</sequence>
<keyword evidence="1 2" id="KW-0812">Transmembrane</keyword>
<feature type="transmembrane region" description="Helical" evidence="2">
    <location>
        <begin position="56"/>
        <end position="73"/>
    </location>
</feature>
<keyword evidence="5" id="KW-1185">Reference proteome</keyword>
<proteinExistence type="predicted"/>
<keyword evidence="2" id="KW-1133">Transmembrane helix</keyword>
<keyword evidence="1" id="KW-0378">Hydrolase</keyword>
<dbReference type="PANTHER" id="PTHR36305">
    <property type="entry name" value="PHOSPHATIDYLGLYCEROPHOSPHATASE A"/>
    <property type="match status" value="1"/>
</dbReference>